<name>A0A1E8EWV2_9CLOT</name>
<dbReference type="Pfam" id="PF05239">
    <property type="entry name" value="PRC"/>
    <property type="match status" value="1"/>
</dbReference>
<dbReference type="OrthoDB" id="9790355at2"/>
<gene>
    <name evidence="2" type="ORF">CLOACE_18990</name>
</gene>
<dbReference type="STRING" id="1121290.CLAOCE_18990"/>
<dbReference type="AlphaFoldDB" id="A0A1E8EWV2"/>
<reference evidence="2 3" key="1">
    <citation type="submission" date="2016-06" db="EMBL/GenBank/DDBJ databases">
        <title>Genome sequence of Clostridium acetireducens DSM 10703.</title>
        <authorList>
            <person name="Poehlein A."/>
            <person name="Fluechter S."/>
            <person name="Duerre P."/>
            <person name="Daniel R."/>
        </authorList>
    </citation>
    <scope>NUCLEOTIDE SEQUENCE [LARGE SCALE GENOMIC DNA]</scope>
    <source>
        <strain evidence="2 3">DSM 10703</strain>
    </source>
</reference>
<keyword evidence="3" id="KW-1185">Reference proteome</keyword>
<accession>A0A1E8EWV2</accession>
<evidence type="ECO:0000313" key="2">
    <source>
        <dbReference type="EMBL" id="OFI05080.1"/>
    </source>
</evidence>
<dbReference type="RefSeq" id="WP_070110868.1">
    <property type="nucleotide sequence ID" value="NZ_LZFO01000033.1"/>
</dbReference>
<protein>
    <submittedName>
        <fullName evidence="2">PRC-barrel domain protein</fullName>
    </submittedName>
</protein>
<sequence>MKKLSSLFLSQILNKKVYDEFGEPIGKLVDMYVTSEENYPKIIGYKIKRRGDIFNYEFKNIDFFEEKGNIIIKVNRVRGIIPRTYSYLLSKHLLNKQIVDINNKKIIKVNDVRIAQIAGELKVIAIDTGVLALCRRFGIEKIATPIYNLLNKNYSNTIVVWDDLGSPEIVNNNLKNSIK</sequence>
<dbReference type="Proteomes" id="UP000175744">
    <property type="component" value="Unassembled WGS sequence"/>
</dbReference>
<proteinExistence type="predicted"/>
<evidence type="ECO:0000313" key="3">
    <source>
        <dbReference type="Proteomes" id="UP000175744"/>
    </source>
</evidence>
<dbReference type="EMBL" id="LZFO01000033">
    <property type="protein sequence ID" value="OFI05080.1"/>
    <property type="molecule type" value="Genomic_DNA"/>
</dbReference>
<organism evidence="2 3">
    <name type="scientific">Clostridium acetireducens DSM 10703</name>
    <dbReference type="NCBI Taxonomy" id="1121290"/>
    <lineage>
        <taxon>Bacteria</taxon>
        <taxon>Bacillati</taxon>
        <taxon>Bacillota</taxon>
        <taxon>Clostridia</taxon>
        <taxon>Eubacteriales</taxon>
        <taxon>Clostridiaceae</taxon>
        <taxon>Clostridium</taxon>
    </lineage>
</organism>
<dbReference type="InterPro" id="IPR027275">
    <property type="entry name" value="PRC-brl_dom"/>
</dbReference>
<comment type="caution">
    <text evidence="2">The sequence shown here is derived from an EMBL/GenBank/DDBJ whole genome shotgun (WGS) entry which is preliminary data.</text>
</comment>
<feature type="domain" description="PRC-barrel" evidence="1">
    <location>
        <begin position="8"/>
        <end position="62"/>
    </location>
</feature>
<evidence type="ECO:0000259" key="1">
    <source>
        <dbReference type="Pfam" id="PF05239"/>
    </source>
</evidence>